<dbReference type="Gene3D" id="1.10.357.10">
    <property type="entry name" value="Tetracycline Repressor, domain 2"/>
    <property type="match status" value="1"/>
</dbReference>
<keyword evidence="2" id="KW-0804">Transcription</keyword>
<organism evidence="4 5">
    <name type="scientific">Parablautia muri</name>
    <dbReference type="NCBI Taxonomy" id="2320879"/>
    <lineage>
        <taxon>Bacteria</taxon>
        <taxon>Bacillati</taxon>
        <taxon>Bacillota</taxon>
        <taxon>Clostridia</taxon>
        <taxon>Lachnospirales</taxon>
        <taxon>Lachnospiraceae</taxon>
        <taxon>Parablautia</taxon>
    </lineage>
</organism>
<protein>
    <submittedName>
        <fullName evidence="4">TetR/AcrR family transcriptional regulator</fullName>
    </submittedName>
</protein>
<reference evidence="4" key="1">
    <citation type="submission" date="2018-09" db="EMBL/GenBank/DDBJ databases">
        <title>Murine metabolic-syndrome-specific gut microbial biobank.</title>
        <authorList>
            <person name="Liu C."/>
        </authorList>
    </citation>
    <scope>NUCLEOTIDE SEQUENCE</scope>
    <source>
        <strain evidence="4">D42-62</strain>
    </source>
</reference>
<keyword evidence="5" id="KW-1185">Reference proteome</keyword>
<dbReference type="OrthoDB" id="9808476at2"/>
<proteinExistence type="predicted"/>
<gene>
    <name evidence="4" type="ORF">D5281_22405</name>
</gene>
<dbReference type="SUPFAM" id="SSF48498">
    <property type="entry name" value="Tetracyclin repressor-like, C-terminal domain"/>
    <property type="match status" value="1"/>
</dbReference>
<dbReference type="InterPro" id="IPR025996">
    <property type="entry name" value="MT1864/Rv1816-like_C"/>
</dbReference>
<evidence type="ECO:0000259" key="3">
    <source>
        <dbReference type="Pfam" id="PF13305"/>
    </source>
</evidence>
<keyword evidence="1" id="KW-0805">Transcription regulation</keyword>
<dbReference type="EMBL" id="QZDT01000072">
    <property type="protein sequence ID" value="NBJ95219.1"/>
    <property type="molecule type" value="Genomic_DNA"/>
</dbReference>
<dbReference type="InterPro" id="IPR009057">
    <property type="entry name" value="Homeodomain-like_sf"/>
</dbReference>
<evidence type="ECO:0000313" key="4">
    <source>
        <dbReference type="EMBL" id="NBJ95219.1"/>
    </source>
</evidence>
<dbReference type="Proteomes" id="UP001154420">
    <property type="component" value="Unassembled WGS sequence"/>
</dbReference>
<dbReference type="AlphaFoldDB" id="A0A9X5BK56"/>
<dbReference type="RefSeq" id="WP_160562142.1">
    <property type="nucleotide sequence ID" value="NZ_QZDT01000072.1"/>
</dbReference>
<evidence type="ECO:0000313" key="5">
    <source>
        <dbReference type="Proteomes" id="UP001154420"/>
    </source>
</evidence>
<dbReference type="Gene3D" id="1.10.10.60">
    <property type="entry name" value="Homeodomain-like"/>
    <property type="match status" value="1"/>
</dbReference>
<dbReference type="SUPFAM" id="SSF46689">
    <property type="entry name" value="Homeodomain-like"/>
    <property type="match status" value="1"/>
</dbReference>
<name>A0A9X5BK56_9FIRM</name>
<dbReference type="InterPro" id="IPR036271">
    <property type="entry name" value="Tet_transcr_reg_TetR-rel_C_sf"/>
</dbReference>
<feature type="domain" description="HTH-type transcriptional regulator MT1864/Rv1816-like C-terminal" evidence="3">
    <location>
        <begin position="82"/>
        <end position="177"/>
    </location>
</feature>
<evidence type="ECO:0000256" key="2">
    <source>
        <dbReference type="ARBA" id="ARBA00023163"/>
    </source>
</evidence>
<evidence type="ECO:0000256" key="1">
    <source>
        <dbReference type="ARBA" id="ARBA00023015"/>
    </source>
</evidence>
<accession>A0A9X5BK56</accession>
<sequence length="189" mass="21640">MPKIKIDKESVIKEAAYMANTIGIENLSLKTLAAQLGVKSPSLYNHIDGFDDLKQQLMLYGWKELENRIIEAVIGLSGYDAIRAMCYAFHEYAIENQGVFSTMLWYNQFENEQMNEVTSKMFTIFFKVTKSLNISQDNCVHLVRMFRSFLEGFALLENHNAFGNTQLIKDSFELSITILIEGTKKLEGK</sequence>
<comment type="caution">
    <text evidence="4">The sequence shown here is derived from an EMBL/GenBank/DDBJ whole genome shotgun (WGS) entry which is preliminary data.</text>
</comment>
<dbReference type="Pfam" id="PF13305">
    <property type="entry name" value="TetR_C_33"/>
    <property type="match status" value="1"/>
</dbReference>